<dbReference type="Pfam" id="PF07977">
    <property type="entry name" value="FabA"/>
    <property type="match status" value="1"/>
</dbReference>
<organism evidence="2 3">
    <name type="scientific">Winogradskyella litorisediminis</name>
    <dbReference type="NCBI Taxonomy" id="1156618"/>
    <lineage>
        <taxon>Bacteria</taxon>
        <taxon>Pseudomonadati</taxon>
        <taxon>Bacteroidota</taxon>
        <taxon>Flavobacteriia</taxon>
        <taxon>Flavobacteriales</taxon>
        <taxon>Flavobacteriaceae</taxon>
        <taxon>Winogradskyella</taxon>
    </lineage>
</organism>
<dbReference type="RefSeq" id="WP_386128703.1">
    <property type="nucleotide sequence ID" value="NZ_JBHTJL010000009.1"/>
</dbReference>
<dbReference type="GO" id="GO:0016829">
    <property type="term" value="F:lyase activity"/>
    <property type="evidence" value="ECO:0007669"/>
    <property type="project" value="UniProtKB-KW"/>
</dbReference>
<dbReference type="InterPro" id="IPR029069">
    <property type="entry name" value="HotDog_dom_sf"/>
</dbReference>
<evidence type="ECO:0000313" key="3">
    <source>
        <dbReference type="Proteomes" id="UP001597013"/>
    </source>
</evidence>
<dbReference type="PANTHER" id="PTHR30272">
    <property type="entry name" value="3-HYDROXYACYL-[ACYL-CARRIER-PROTEIN] DEHYDRATASE"/>
    <property type="match status" value="1"/>
</dbReference>
<keyword evidence="3" id="KW-1185">Reference proteome</keyword>
<dbReference type="PANTHER" id="PTHR30272:SF1">
    <property type="entry name" value="3-HYDROXYACYL-[ACYL-CARRIER-PROTEIN] DEHYDRATASE"/>
    <property type="match status" value="1"/>
</dbReference>
<dbReference type="Proteomes" id="UP001597013">
    <property type="component" value="Unassembled WGS sequence"/>
</dbReference>
<dbReference type="EC" id="4.2.1.-" evidence="2"/>
<proteinExistence type="predicted"/>
<comment type="caution">
    <text evidence="2">The sequence shown here is derived from an EMBL/GenBank/DDBJ whole genome shotgun (WGS) entry which is preliminary data.</text>
</comment>
<reference evidence="3" key="1">
    <citation type="journal article" date="2019" name="Int. J. Syst. Evol. Microbiol.">
        <title>The Global Catalogue of Microorganisms (GCM) 10K type strain sequencing project: providing services to taxonomists for standard genome sequencing and annotation.</title>
        <authorList>
            <consortium name="The Broad Institute Genomics Platform"/>
            <consortium name="The Broad Institute Genome Sequencing Center for Infectious Disease"/>
            <person name="Wu L."/>
            <person name="Ma J."/>
        </authorList>
    </citation>
    <scope>NUCLEOTIDE SEQUENCE [LARGE SCALE GENOMIC DNA]</scope>
    <source>
        <strain evidence="3">CCUG 62215</strain>
    </source>
</reference>
<sequence length="145" mass="16431">MKTSEIISLLPYQNPFLFVDGIDEISEDGITGHYTFKTDEFFYEGHFKNNPITPGVILTECMAQIGLVCLGIYLLRDKLNSENQPQIALTSHQIDFYLPVLPNEKVTVISEKEVFRFNKLKCTVKMLNEKGELIARGLISGMLKA</sequence>
<evidence type="ECO:0000313" key="2">
    <source>
        <dbReference type="EMBL" id="MFD1062649.1"/>
    </source>
</evidence>
<keyword evidence="1 2" id="KW-0456">Lyase</keyword>
<dbReference type="CDD" id="cd00493">
    <property type="entry name" value="FabA_FabZ"/>
    <property type="match status" value="1"/>
</dbReference>
<protein>
    <submittedName>
        <fullName evidence="2">3-hydroxyacyl-ACP dehydratase FabZ family protein</fullName>
        <ecNumber evidence="2">4.2.1.-</ecNumber>
    </submittedName>
</protein>
<gene>
    <name evidence="2" type="ORF">ACFQ1Q_05275</name>
</gene>
<accession>A0ABW3N4Q2</accession>
<evidence type="ECO:0000256" key="1">
    <source>
        <dbReference type="ARBA" id="ARBA00023239"/>
    </source>
</evidence>
<dbReference type="EMBL" id="JBHTJL010000009">
    <property type="protein sequence ID" value="MFD1062649.1"/>
    <property type="molecule type" value="Genomic_DNA"/>
</dbReference>
<dbReference type="Gene3D" id="3.10.129.10">
    <property type="entry name" value="Hotdog Thioesterase"/>
    <property type="match status" value="1"/>
</dbReference>
<dbReference type="InterPro" id="IPR013114">
    <property type="entry name" value="FabA_FabZ"/>
</dbReference>
<name>A0ABW3N4Q2_9FLAO</name>
<dbReference type="SUPFAM" id="SSF54637">
    <property type="entry name" value="Thioesterase/thiol ester dehydrase-isomerase"/>
    <property type="match status" value="1"/>
</dbReference>